<accession>A0A7K7IK28</accession>
<protein>
    <submittedName>
        <fullName evidence="3">PI16 inhibitor</fullName>
    </submittedName>
</protein>
<dbReference type="PRINTS" id="PR00837">
    <property type="entry name" value="V5TPXLIKE"/>
</dbReference>
<evidence type="ECO:0000256" key="1">
    <source>
        <dbReference type="SAM" id="SignalP"/>
    </source>
</evidence>
<gene>
    <name evidence="3" type="primary">Pi16_1</name>
    <name evidence="3" type="ORF">LOXCUR_R12600</name>
</gene>
<dbReference type="EMBL" id="VZSM01002287">
    <property type="protein sequence ID" value="NWY94423.1"/>
    <property type="molecule type" value="Genomic_DNA"/>
</dbReference>
<organism evidence="3 4">
    <name type="scientific">Loxia curvirostra</name>
    <name type="common">Red crossbill</name>
    <dbReference type="NCBI Taxonomy" id="64802"/>
    <lineage>
        <taxon>Eukaryota</taxon>
        <taxon>Metazoa</taxon>
        <taxon>Chordata</taxon>
        <taxon>Craniata</taxon>
        <taxon>Vertebrata</taxon>
        <taxon>Euteleostomi</taxon>
        <taxon>Archelosauria</taxon>
        <taxon>Archosauria</taxon>
        <taxon>Dinosauria</taxon>
        <taxon>Saurischia</taxon>
        <taxon>Theropoda</taxon>
        <taxon>Coelurosauria</taxon>
        <taxon>Aves</taxon>
        <taxon>Neognathae</taxon>
        <taxon>Neoaves</taxon>
        <taxon>Telluraves</taxon>
        <taxon>Australaves</taxon>
        <taxon>Passeriformes</taxon>
        <taxon>Passeroidea</taxon>
        <taxon>Fringillidae</taxon>
        <taxon>Carduelinae</taxon>
        <taxon>Loxia</taxon>
    </lineage>
</organism>
<evidence type="ECO:0000313" key="3">
    <source>
        <dbReference type="EMBL" id="NWY94423.1"/>
    </source>
</evidence>
<dbReference type="Pfam" id="PF00188">
    <property type="entry name" value="CAP"/>
    <property type="match status" value="1"/>
</dbReference>
<dbReference type="Proteomes" id="UP000564784">
    <property type="component" value="Unassembled WGS sequence"/>
</dbReference>
<dbReference type="SUPFAM" id="SSF55797">
    <property type="entry name" value="PR-1-like"/>
    <property type="match status" value="1"/>
</dbReference>
<dbReference type="InterPro" id="IPR001283">
    <property type="entry name" value="CRISP-related"/>
</dbReference>
<keyword evidence="4" id="KW-1185">Reference proteome</keyword>
<feature type="signal peptide" evidence="1">
    <location>
        <begin position="1"/>
        <end position="30"/>
    </location>
</feature>
<dbReference type="SMART" id="SM00198">
    <property type="entry name" value="SCP"/>
    <property type="match status" value="1"/>
</dbReference>
<dbReference type="OrthoDB" id="337038at2759"/>
<evidence type="ECO:0000313" key="4">
    <source>
        <dbReference type="Proteomes" id="UP000564784"/>
    </source>
</evidence>
<dbReference type="AlphaFoldDB" id="A0A7K7IK28"/>
<dbReference type="PANTHER" id="PTHR10334">
    <property type="entry name" value="CYSTEINE-RICH SECRETORY PROTEIN-RELATED"/>
    <property type="match status" value="1"/>
</dbReference>
<evidence type="ECO:0000259" key="2">
    <source>
        <dbReference type="SMART" id="SM00198"/>
    </source>
</evidence>
<feature type="domain" description="SCP" evidence="2">
    <location>
        <begin position="34"/>
        <end position="174"/>
    </location>
</feature>
<dbReference type="InterPro" id="IPR035940">
    <property type="entry name" value="CAP_sf"/>
</dbReference>
<comment type="caution">
    <text evidence="3">The sequence shown here is derived from an EMBL/GenBank/DDBJ whole genome shotgun (WGS) entry which is preliminary data.</text>
</comment>
<feature type="non-terminal residue" evidence="3">
    <location>
        <position position="1"/>
    </location>
</feature>
<proteinExistence type="predicted"/>
<feature type="non-terminal residue" evidence="3">
    <location>
        <position position="268"/>
    </location>
</feature>
<dbReference type="InterPro" id="IPR014044">
    <property type="entry name" value="CAP_dom"/>
</dbReference>
<reference evidence="3 4" key="1">
    <citation type="submission" date="2019-09" db="EMBL/GenBank/DDBJ databases">
        <title>Bird 10,000 Genomes (B10K) Project - Family phase.</title>
        <authorList>
            <person name="Zhang G."/>
        </authorList>
    </citation>
    <scope>NUCLEOTIDE SEQUENCE [LARGE SCALE GENOMIC DNA]</scope>
    <source>
        <strain evidence="3">OUT-0011</strain>
        <tissue evidence="3">Muscle</tissue>
    </source>
</reference>
<sequence>LLRAEAACTMLSSGLPLVLLVLSVLELSWCLSDEEKKIILDEHNKYRSQVSPPAKAMMKMTWDTDLEVDAQKQAEKCKWGQNGGPGRLNLFATASTLDVKLAIEEWNRERKFYNLTTSECVPVQSCDNYVQVVWAETTCVGCGSNYCEKIDGMERENMHHLLVCNYYPPSEIKKKKPYMEGPSCEMCPMDTVCVNNLCGDHLGPSLKRIFPSNFILSSFSSISALDTAKPEIDSDQTGVDLPKGGAPSTCLGISLFLLPSAILVGLLL</sequence>
<feature type="chain" id="PRO_5029645071" evidence="1">
    <location>
        <begin position="31"/>
        <end position="268"/>
    </location>
</feature>
<keyword evidence="1" id="KW-0732">Signal</keyword>
<dbReference type="Gene3D" id="3.40.33.10">
    <property type="entry name" value="CAP"/>
    <property type="match status" value="1"/>
</dbReference>
<name>A0A7K7IK28_LOXCU</name>